<keyword evidence="1" id="KW-0812">Transmembrane</keyword>
<evidence type="ECO:0000313" key="2">
    <source>
        <dbReference type="EMBL" id="KRX02197.1"/>
    </source>
</evidence>
<dbReference type="AlphaFoldDB" id="A0A0V0QJL1"/>
<keyword evidence="3" id="KW-1185">Reference proteome</keyword>
<keyword evidence="1" id="KW-1133">Transmembrane helix</keyword>
<evidence type="ECO:0000313" key="3">
    <source>
        <dbReference type="Proteomes" id="UP000054937"/>
    </source>
</evidence>
<keyword evidence="1" id="KW-0472">Membrane</keyword>
<dbReference type="Proteomes" id="UP000054937">
    <property type="component" value="Unassembled WGS sequence"/>
</dbReference>
<protein>
    <submittedName>
        <fullName evidence="2">Uncharacterized protein</fullName>
    </submittedName>
</protein>
<organism evidence="2 3">
    <name type="scientific">Pseudocohnilembus persalinus</name>
    <name type="common">Ciliate</name>
    <dbReference type="NCBI Taxonomy" id="266149"/>
    <lineage>
        <taxon>Eukaryota</taxon>
        <taxon>Sar</taxon>
        <taxon>Alveolata</taxon>
        <taxon>Ciliophora</taxon>
        <taxon>Intramacronucleata</taxon>
        <taxon>Oligohymenophorea</taxon>
        <taxon>Scuticociliatia</taxon>
        <taxon>Philasterida</taxon>
        <taxon>Pseudocohnilembidae</taxon>
        <taxon>Pseudocohnilembus</taxon>
    </lineage>
</organism>
<proteinExistence type="predicted"/>
<dbReference type="InParanoid" id="A0A0V0QJL1"/>
<name>A0A0V0QJL1_PSEPJ</name>
<dbReference type="EMBL" id="LDAU01000157">
    <property type="protein sequence ID" value="KRX02197.1"/>
    <property type="molecule type" value="Genomic_DNA"/>
</dbReference>
<sequence length="103" mass="12064">MSEGFQNQDNAQLGIFRVRRIEEKLLNFSDQILSSVVEDWSNLFLILFFICQGFIGVSLTFCQTNFLPLPQLFITWRSGFQFEKLVNKLQKYFKGSRPPVSVY</sequence>
<gene>
    <name evidence="2" type="ORF">PPERSA_06392</name>
</gene>
<reference evidence="2 3" key="1">
    <citation type="journal article" date="2015" name="Sci. Rep.">
        <title>Genome of the facultative scuticociliatosis pathogen Pseudocohnilembus persalinus provides insight into its virulence through horizontal gene transfer.</title>
        <authorList>
            <person name="Xiong J."/>
            <person name="Wang G."/>
            <person name="Cheng J."/>
            <person name="Tian M."/>
            <person name="Pan X."/>
            <person name="Warren A."/>
            <person name="Jiang C."/>
            <person name="Yuan D."/>
            <person name="Miao W."/>
        </authorList>
    </citation>
    <scope>NUCLEOTIDE SEQUENCE [LARGE SCALE GENOMIC DNA]</scope>
    <source>
        <strain evidence="2">36N120E</strain>
    </source>
</reference>
<accession>A0A0V0QJL1</accession>
<evidence type="ECO:0000256" key="1">
    <source>
        <dbReference type="SAM" id="Phobius"/>
    </source>
</evidence>
<feature type="transmembrane region" description="Helical" evidence="1">
    <location>
        <begin position="43"/>
        <end position="62"/>
    </location>
</feature>
<comment type="caution">
    <text evidence="2">The sequence shown here is derived from an EMBL/GenBank/DDBJ whole genome shotgun (WGS) entry which is preliminary data.</text>
</comment>